<dbReference type="PANTHER" id="PTHR39606:SF1">
    <property type="entry name" value="CELL SURFACE PROTEIN"/>
    <property type="match status" value="1"/>
</dbReference>
<feature type="compositionally biased region" description="Basic and acidic residues" evidence="1">
    <location>
        <begin position="17"/>
        <end position="29"/>
    </location>
</feature>
<gene>
    <name evidence="2" type="ORF">PHISCL_07713</name>
</gene>
<dbReference type="EMBL" id="MVGC01000354">
    <property type="protein sequence ID" value="RJE19949.1"/>
    <property type="molecule type" value="Genomic_DNA"/>
</dbReference>
<proteinExistence type="predicted"/>
<dbReference type="Proteomes" id="UP000266188">
    <property type="component" value="Unassembled WGS sequence"/>
</dbReference>
<evidence type="ECO:0000313" key="3">
    <source>
        <dbReference type="Proteomes" id="UP000266188"/>
    </source>
</evidence>
<keyword evidence="3" id="KW-1185">Reference proteome</keyword>
<feature type="compositionally biased region" description="Polar residues" evidence="1">
    <location>
        <begin position="1"/>
        <end position="10"/>
    </location>
</feature>
<evidence type="ECO:0000313" key="2">
    <source>
        <dbReference type="EMBL" id="RJE19949.1"/>
    </source>
</evidence>
<name>A0A3A2ZA03_9EURO</name>
<sequence>MPGDSNTEGPHNSKIANKLDPRVHSANEHSEDETSQLGSAHDFGKGGTSGRHNSNIANALDPRVDSQSKENDDNTEGLDPRADPANRVVTGEKAAFE</sequence>
<accession>A0A3A2ZA03</accession>
<organism evidence="2 3">
    <name type="scientific">Aspergillus sclerotialis</name>
    <dbReference type="NCBI Taxonomy" id="2070753"/>
    <lineage>
        <taxon>Eukaryota</taxon>
        <taxon>Fungi</taxon>
        <taxon>Dikarya</taxon>
        <taxon>Ascomycota</taxon>
        <taxon>Pezizomycotina</taxon>
        <taxon>Eurotiomycetes</taxon>
        <taxon>Eurotiomycetidae</taxon>
        <taxon>Eurotiales</taxon>
        <taxon>Aspergillaceae</taxon>
        <taxon>Aspergillus</taxon>
        <taxon>Aspergillus subgen. Polypaecilum</taxon>
    </lineage>
</organism>
<protein>
    <submittedName>
        <fullName evidence="2">Uncharacterized protein</fullName>
    </submittedName>
</protein>
<feature type="compositionally biased region" description="Basic and acidic residues" evidence="1">
    <location>
        <begin position="62"/>
        <end position="84"/>
    </location>
</feature>
<reference evidence="3" key="1">
    <citation type="submission" date="2017-02" db="EMBL/GenBank/DDBJ databases">
        <authorList>
            <person name="Tafer H."/>
            <person name="Lopandic K."/>
        </authorList>
    </citation>
    <scope>NUCLEOTIDE SEQUENCE [LARGE SCALE GENOMIC DNA]</scope>
    <source>
        <strain evidence="3">CBS 366.77</strain>
    </source>
</reference>
<dbReference type="PANTHER" id="PTHR39606">
    <property type="entry name" value="SURFACE PROTEIN, PUTATIVE-RELATED"/>
    <property type="match status" value="1"/>
</dbReference>
<dbReference type="AlphaFoldDB" id="A0A3A2ZA03"/>
<comment type="caution">
    <text evidence="2">The sequence shown here is derived from an EMBL/GenBank/DDBJ whole genome shotgun (WGS) entry which is preliminary data.</text>
</comment>
<evidence type="ECO:0000256" key="1">
    <source>
        <dbReference type="SAM" id="MobiDB-lite"/>
    </source>
</evidence>
<dbReference type="OrthoDB" id="2590867at2759"/>
<feature type="region of interest" description="Disordered" evidence="1">
    <location>
        <begin position="1"/>
        <end position="97"/>
    </location>
</feature>